<evidence type="ECO:0000313" key="9">
    <source>
        <dbReference type="EMBL" id="CAE0449494.1"/>
    </source>
</evidence>
<dbReference type="InterPro" id="IPR038050">
    <property type="entry name" value="Neuro_actylchol_rec"/>
</dbReference>
<dbReference type="Pfam" id="PF02931">
    <property type="entry name" value="Neur_chan_LBD"/>
    <property type="match status" value="1"/>
</dbReference>
<dbReference type="GO" id="GO:0016020">
    <property type="term" value="C:membrane"/>
    <property type="evidence" value="ECO:0007669"/>
    <property type="project" value="UniProtKB-SubCell"/>
</dbReference>
<dbReference type="InterPro" id="IPR006029">
    <property type="entry name" value="Neurotrans-gated_channel_TM"/>
</dbReference>
<evidence type="ECO:0000256" key="6">
    <source>
        <dbReference type="SAM" id="Phobius"/>
    </source>
</evidence>
<evidence type="ECO:0000256" key="3">
    <source>
        <dbReference type="ARBA" id="ARBA00022989"/>
    </source>
</evidence>
<evidence type="ECO:0008006" key="10">
    <source>
        <dbReference type="Google" id="ProtNLM"/>
    </source>
</evidence>
<evidence type="ECO:0000256" key="1">
    <source>
        <dbReference type="ARBA" id="ARBA00004141"/>
    </source>
</evidence>
<accession>A0A7S3V3K3</accession>
<proteinExistence type="predicted"/>
<organism evidence="9">
    <name type="scientific">Aplanochytrium stocchinoi</name>
    <dbReference type="NCBI Taxonomy" id="215587"/>
    <lineage>
        <taxon>Eukaryota</taxon>
        <taxon>Sar</taxon>
        <taxon>Stramenopiles</taxon>
        <taxon>Bigyra</taxon>
        <taxon>Labyrinthulomycetes</taxon>
        <taxon>Thraustochytrida</taxon>
        <taxon>Thraustochytriidae</taxon>
        <taxon>Aplanochytrium</taxon>
    </lineage>
</organism>
<dbReference type="GO" id="GO:0004888">
    <property type="term" value="F:transmembrane signaling receptor activity"/>
    <property type="evidence" value="ECO:0007669"/>
    <property type="project" value="InterPro"/>
</dbReference>
<feature type="domain" description="Neurotransmitter-gated ion-channel transmembrane" evidence="8">
    <location>
        <begin position="247"/>
        <end position="305"/>
    </location>
</feature>
<dbReference type="SUPFAM" id="SSF63712">
    <property type="entry name" value="Nicotinic receptor ligand binding domain-like"/>
    <property type="match status" value="1"/>
</dbReference>
<dbReference type="PANTHER" id="PTHR18945">
    <property type="entry name" value="NEUROTRANSMITTER GATED ION CHANNEL"/>
    <property type="match status" value="1"/>
</dbReference>
<gene>
    <name evidence="9" type="ORF">ASTO00021_LOCUS19467</name>
</gene>
<reference evidence="9" key="1">
    <citation type="submission" date="2021-01" db="EMBL/GenBank/DDBJ databases">
        <authorList>
            <person name="Corre E."/>
            <person name="Pelletier E."/>
            <person name="Niang G."/>
            <person name="Scheremetjew M."/>
            <person name="Finn R."/>
            <person name="Kale V."/>
            <person name="Holt S."/>
            <person name="Cochrane G."/>
            <person name="Meng A."/>
            <person name="Brown T."/>
            <person name="Cohen L."/>
        </authorList>
    </citation>
    <scope>NUCLEOTIDE SEQUENCE</scope>
    <source>
        <strain evidence="9">GSBS06</strain>
    </source>
</reference>
<dbReference type="EMBL" id="HBIN01028607">
    <property type="protein sequence ID" value="CAE0449494.1"/>
    <property type="molecule type" value="Transcribed_RNA"/>
</dbReference>
<name>A0A7S3V3K3_9STRA</name>
<feature type="transmembrane region" description="Helical" evidence="6">
    <location>
        <begin position="336"/>
        <end position="358"/>
    </location>
</feature>
<feature type="transmembrane region" description="Helical" evidence="6">
    <location>
        <begin position="254"/>
        <end position="275"/>
    </location>
</feature>
<protein>
    <recommendedName>
        <fullName evidence="10">Neurotransmitter-gated ion-channel ligand-binding domain-containing protein</fullName>
    </recommendedName>
</protein>
<keyword evidence="2 6" id="KW-0812">Transmembrane</keyword>
<dbReference type="GO" id="GO:0005230">
    <property type="term" value="F:extracellular ligand-gated monoatomic ion channel activity"/>
    <property type="evidence" value="ECO:0007669"/>
    <property type="project" value="InterPro"/>
</dbReference>
<comment type="subcellular location">
    <subcellularLocation>
        <location evidence="1">Membrane</location>
        <topology evidence="1">Multi-pass membrane protein</topology>
    </subcellularLocation>
</comment>
<feature type="transmembrane region" description="Helical" evidence="6">
    <location>
        <begin position="222"/>
        <end position="242"/>
    </location>
</feature>
<dbReference type="InterPro" id="IPR036734">
    <property type="entry name" value="Neur_chan_lig-bd_sf"/>
</dbReference>
<sequence>MTNSDIVVQVDAPKQTESGGSDENPDLQVVGVATELRLLSVDDANETFVVALLIHAHYEDPESFDGDHASPDVFKRNSEYDGFIPEFTMVNCVDTQFDSFQVTVRTNQRTGEIWSSHYNTCTISESLELEKFPFDRQLFRVVFKSPNSALKQWEIDVGILDFLPDFKNGKRVENTSQYLVSCELKSWTMADFKVGQFKEDVDPASLTGGEMEITIMAERSPLYFFINFVLVMYLIVATNFANVSVSPSDSADRLATTITLLLTLVAFKFVLADAIPKVGYLTYMDKYVLTSYFFLMISIVENVAVTPRFLCYLDKNGFCNELETAEFEGDATDTDFYFQIIFLVAWTFENIIVAIFSFKPQILQESWKKVQEGQIGETESSVKRTSVVEDLDLKKEQLLQ</sequence>
<dbReference type="AlphaFoldDB" id="A0A7S3V3K3"/>
<dbReference type="InterPro" id="IPR036719">
    <property type="entry name" value="Neuro-gated_channel_TM_sf"/>
</dbReference>
<evidence type="ECO:0000259" key="8">
    <source>
        <dbReference type="Pfam" id="PF02932"/>
    </source>
</evidence>
<evidence type="ECO:0000256" key="5">
    <source>
        <dbReference type="SAM" id="MobiDB-lite"/>
    </source>
</evidence>
<dbReference type="InterPro" id="IPR006201">
    <property type="entry name" value="Neur_channel"/>
</dbReference>
<dbReference type="Gene3D" id="1.20.58.390">
    <property type="entry name" value="Neurotransmitter-gated ion-channel transmembrane domain"/>
    <property type="match status" value="1"/>
</dbReference>
<feature type="region of interest" description="Disordered" evidence="5">
    <location>
        <begin position="1"/>
        <end position="26"/>
    </location>
</feature>
<keyword evidence="3 6" id="KW-1133">Transmembrane helix</keyword>
<feature type="transmembrane region" description="Helical" evidence="6">
    <location>
        <begin position="287"/>
        <end position="305"/>
    </location>
</feature>
<keyword evidence="4 6" id="KW-0472">Membrane</keyword>
<evidence type="ECO:0000256" key="4">
    <source>
        <dbReference type="ARBA" id="ARBA00023136"/>
    </source>
</evidence>
<dbReference type="Pfam" id="PF02932">
    <property type="entry name" value="Neur_chan_memb"/>
    <property type="match status" value="1"/>
</dbReference>
<feature type="domain" description="Neurotransmitter-gated ion-channel ligand-binding" evidence="7">
    <location>
        <begin position="30"/>
        <end position="158"/>
    </location>
</feature>
<evidence type="ECO:0000259" key="7">
    <source>
        <dbReference type="Pfam" id="PF02931"/>
    </source>
</evidence>
<dbReference type="InterPro" id="IPR006202">
    <property type="entry name" value="Neur_chan_lig-bd"/>
</dbReference>
<dbReference type="Gene3D" id="2.70.170.10">
    <property type="entry name" value="Neurotransmitter-gated ion-channel ligand-binding domain"/>
    <property type="match status" value="1"/>
</dbReference>
<dbReference type="SUPFAM" id="SSF90112">
    <property type="entry name" value="Neurotransmitter-gated ion-channel transmembrane pore"/>
    <property type="match status" value="1"/>
</dbReference>
<evidence type="ECO:0000256" key="2">
    <source>
        <dbReference type="ARBA" id="ARBA00022692"/>
    </source>
</evidence>